<feature type="region of interest" description="Disordered" evidence="1">
    <location>
        <begin position="38"/>
        <end position="69"/>
    </location>
</feature>
<reference evidence="2" key="1">
    <citation type="journal article" date="2012" name="PLoS ONE">
        <title>Gene sets for utilization of primary and secondary nutrition supplies in the distal gut of endangered iberian lynx.</title>
        <authorList>
            <person name="Alcaide M."/>
            <person name="Messina E."/>
            <person name="Richter M."/>
            <person name="Bargiela R."/>
            <person name="Peplies J."/>
            <person name="Huws S.A."/>
            <person name="Newbold C.J."/>
            <person name="Golyshin P.N."/>
            <person name="Simon M.A."/>
            <person name="Lopez G."/>
            <person name="Yakimov M.M."/>
            <person name="Ferrer M."/>
        </authorList>
    </citation>
    <scope>NUCLEOTIDE SEQUENCE</scope>
</reference>
<dbReference type="EMBL" id="AMCI01008131">
    <property type="protein sequence ID" value="EJW91517.1"/>
    <property type="molecule type" value="Genomic_DNA"/>
</dbReference>
<organism evidence="2">
    <name type="scientific">gut metagenome</name>
    <dbReference type="NCBI Taxonomy" id="749906"/>
    <lineage>
        <taxon>unclassified sequences</taxon>
        <taxon>metagenomes</taxon>
        <taxon>organismal metagenomes</taxon>
    </lineage>
</organism>
<proteinExistence type="predicted"/>
<evidence type="ECO:0000313" key="2">
    <source>
        <dbReference type="EMBL" id="EJW91517.1"/>
    </source>
</evidence>
<protein>
    <submittedName>
        <fullName evidence="2">Uncharacterized protein</fullName>
    </submittedName>
</protein>
<evidence type="ECO:0000256" key="1">
    <source>
        <dbReference type="SAM" id="MobiDB-lite"/>
    </source>
</evidence>
<gene>
    <name evidence="2" type="ORF">EVA_20375</name>
</gene>
<comment type="caution">
    <text evidence="2">The sequence shown here is derived from an EMBL/GenBank/DDBJ whole genome shotgun (WGS) entry which is preliminary data.</text>
</comment>
<dbReference type="AlphaFoldDB" id="J9FPK4"/>
<feature type="compositionally biased region" description="Polar residues" evidence="1">
    <location>
        <begin position="48"/>
        <end position="69"/>
    </location>
</feature>
<name>J9FPK4_9ZZZZ</name>
<accession>J9FPK4</accession>
<sequence length="69" mass="7592">MKIKKPLQYKSQGRKSRGTTLICTLHLRLNAAQRPTYTAKAFNRGTPKGTSSICSRRSSQPVTSLSVPS</sequence>